<protein>
    <submittedName>
        <fullName evidence="2">CYR61</fullName>
    </submittedName>
</protein>
<dbReference type="EMBL" id="QDEB01084155">
    <property type="protein sequence ID" value="RZC33970.1"/>
    <property type="molecule type" value="Genomic_DNA"/>
</dbReference>
<dbReference type="GO" id="GO:0007155">
    <property type="term" value="P:cell adhesion"/>
    <property type="evidence" value="ECO:0007669"/>
    <property type="project" value="TreeGrafter"/>
</dbReference>
<comment type="caution">
    <text evidence="2">The sequence shown here is derived from an EMBL/GenBank/DDBJ whole genome shotgun (WGS) entry which is preliminary data.</text>
</comment>
<sequence length="220" mass="24844">DCPYPCTCPVIGQEICRECEECPRQAGEPCSQDRPCDLQRGLICRYKHGDSEGVCRESTGLPCIVRNKTYEHGETFTLDCRTQCACQRGHECKATHRLSSGVYLRFGPCRSRKRFRPKYCGLCPVPGIECEPTLSTTVKVDFVCDGPQPNEITSELLPEYLEPGEDLWADTFPWKTDKVSRLITISVQWVLKCRCELETNEPTSSTGEVILHRVHRTAAP</sequence>
<accession>A0A482VMG3</accession>
<organism evidence="2 3">
    <name type="scientific">Asbolus verrucosus</name>
    <name type="common">Desert ironclad beetle</name>
    <dbReference type="NCBI Taxonomy" id="1661398"/>
    <lineage>
        <taxon>Eukaryota</taxon>
        <taxon>Metazoa</taxon>
        <taxon>Ecdysozoa</taxon>
        <taxon>Arthropoda</taxon>
        <taxon>Hexapoda</taxon>
        <taxon>Insecta</taxon>
        <taxon>Pterygota</taxon>
        <taxon>Neoptera</taxon>
        <taxon>Endopterygota</taxon>
        <taxon>Coleoptera</taxon>
        <taxon>Polyphaga</taxon>
        <taxon>Cucujiformia</taxon>
        <taxon>Tenebrionidae</taxon>
        <taxon>Pimeliinae</taxon>
        <taxon>Asbolus</taxon>
    </lineage>
</organism>
<proteinExistence type="predicted"/>
<name>A0A482VMG3_ASBVE</name>
<dbReference type="PANTHER" id="PTHR11348:SF17">
    <property type="entry name" value="CCN"/>
    <property type="match status" value="1"/>
</dbReference>
<evidence type="ECO:0000313" key="2">
    <source>
        <dbReference type="EMBL" id="RZC33970.1"/>
    </source>
</evidence>
<dbReference type="GO" id="GO:0045597">
    <property type="term" value="P:positive regulation of cell differentiation"/>
    <property type="evidence" value="ECO:0007669"/>
    <property type="project" value="TreeGrafter"/>
</dbReference>
<dbReference type="GO" id="GO:0005178">
    <property type="term" value="F:integrin binding"/>
    <property type="evidence" value="ECO:0007669"/>
    <property type="project" value="TreeGrafter"/>
</dbReference>
<gene>
    <name evidence="2" type="ORF">BDFB_005335</name>
</gene>
<evidence type="ECO:0000256" key="1">
    <source>
        <dbReference type="ARBA" id="ARBA00022729"/>
    </source>
</evidence>
<dbReference type="AlphaFoldDB" id="A0A482VMG3"/>
<evidence type="ECO:0000313" key="3">
    <source>
        <dbReference type="Proteomes" id="UP000292052"/>
    </source>
</evidence>
<keyword evidence="3" id="KW-1185">Reference proteome</keyword>
<dbReference type="GO" id="GO:0007165">
    <property type="term" value="P:signal transduction"/>
    <property type="evidence" value="ECO:0007669"/>
    <property type="project" value="TreeGrafter"/>
</dbReference>
<dbReference type="PANTHER" id="PTHR11348">
    <property type="entry name" value="CONNECTIVE TISSUE GROWTH FACTOR-RELATED"/>
    <property type="match status" value="1"/>
</dbReference>
<feature type="non-terminal residue" evidence="2">
    <location>
        <position position="1"/>
    </location>
</feature>
<dbReference type="InterPro" id="IPR050941">
    <property type="entry name" value="CCN"/>
</dbReference>
<dbReference type="GO" id="GO:0031012">
    <property type="term" value="C:extracellular matrix"/>
    <property type="evidence" value="ECO:0007669"/>
    <property type="project" value="TreeGrafter"/>
</dbReference>
<reference evidence="2 3" key="1">
    <citation type="submission" date="2017-03" db="EMBL/GenBank/DDBJ databases">
        <title>Genome of the blue death feigning beetle - Asbolus verrucosus.</title>
        <authorList>
            <person name="Rider S.D."/>
        </authorList>
    </citation>
    <scope>NUCLEOTIDE SEQUENCE [LARGE SCALE GENOMIC DNA]</scope>
    <source>
        <strain evidence="2">Butters</strain>
        <tissue evidence="2">Head and leg muscle</tissue>
    </source>
</reference>
<dbReference type="GO" id="GO:0008201">
    <property type="term" value="F:heparin binding"/>
    <property type="evidence" value="ECO:0007669"/>
    <property type="project" value="TreeGrafter"/>
</dbReference>
<dbReference type="GO" id="GO:0005615">
    <property type="term" value="C:extracellular space"/>
    <property type="evidence" value="ECO:0007669"/>
    <property type="project" value="TreeGrafter"/>
</dbReference>
<dbReference type="OrthoDB" id="365605at2759"/>
<keyword evidence="1" id="KW-0732">Signal</keyword>
<dbReference type="Proteomes" id="UP000292052">
    <property type="component" value="Unassembled WGS sequence"/>
</dbReference>